<sequence>MASIRREILIQAHPEHVWAAVRDVGQIHVRLVPGFVVDCQLEEGARIVTFANGLVARELIVDVNDEARRLVWSAVGGKLTHHNASVQVFAEGQEQTRVVWIADLLPNELAGAIGAMIDQGIIAMKQTLERSAMHG</sequence>
<dbReference type="Gene3D" id="3.30.530.20">
    <property type="match status" value="1"/>
</dbReference>
<comment type="caution">
    <text evidence="1">The sequence shown here is derived from an EMBL/GenBank/DDBJ whole genome shotgun (WGS) entry which is preliminary data.</text>
</comment>
<proteinExistence type="predicted"/>
<evidence type="ECO:0000313" key="1">
    <source>
        <dbReference type="EMBL" id="MFC3111338.1"/>
    </source>
</evidence>
<dbReference type="RefSeq" id="WP_390321392.1">
    <property type="nucleotide sequence ID" value="NZ_JBHRTP010000111.1"/>
</dbReference>
<name>A0ABV7F8B3_9BURK</name>
<keyword evidence="2" id="KW-1185">Reference proteome</keyword>
<evidence type="ECO:0000313" key="2">
    <source>
        <dbReference type="Proteomes" id="UP001595530"/>
    </source>
</evidence>
<dbReference type="SUPFAM" id="SSF55961">
    <property type="entry name" value="Bet v1-like"/>
    <property type="match status" value="1"/>
</dbReference>
<gene>
    <name evidence="1" type="ORF">ACFOFO_25905</name>
</gene>
<dbReference type="CDD" id="cd07821">
    <property type="entry name" value="PYR_PYL_RCAR_like"/>
    <property type="match status" value="1"/>
</dbReference>
<dbReference type="Proteomes" id="UP001595530">
    <property type="component" value="Unassembled WGS sequence"/>
</dbReference>
<protein>
    <submittedName>
        <fullName evidence="1">SRPBCC family protein</fullName>
    </submittedName>
</protein>
<organism evidence="1 2">
    <name type="scientific">Undibacterium arcticum</name>
    <dbReference type="NCBI Taxonomy" id="1762892"/>
    <lineage>
        <taxon>Bacteria</taxon>
        <taxon>Pseudomonadati</taxon>
        <taxon>Pseudomonadota</taxon>
        <taxon>Betaproteobacteria</taxon>
        <taxon>Burkholderiales</taxon>
        <taxon>Oxalobacteraceae</taxon>
        <taxon>Undibacterium</taxon>
    </lineage>
</organism>
<dbReference type="Pfam" id="PF10604">
    <property type="entry name" value="Polyketide_cyc2"/>
    <property type="match status" value="1"/>
</dbReference>
<reference evidence="2" key="1">
    <citation type="journal article" date="2019" name="Int. J. Syst. Evol. Microbiol.">
        <title>The Global Catalogue of Microorganisms (GCM) 10K type strain sequencing project: providing services to taxonomists for standard genome sequencing and annotation.</title>
        <authorList>
            <consortium name="The Broad Institute Genomics Platform"/>
            <consortium name="The Broad Institute Genome Sequencing Center for Infectious Disease"/>
            <person name="Wu L."/>
            <person name="Ma J."/>
        </authorList>
    </citation>
    <scope>NUCLEOTIDE SEQUENCE [LARGE SCALE GENOMIC DNA]</scope>
    <source>
        <strain evidence="2">KCTC 42986</strain>
    </source>
</reference>
<dbReference type="InterPro" id="IPR019587">
    <property type="entry name" value="Polyketide_cyclase/dehydratase"/>
</dbReference>
<dbReference type="EMBL" id="JBHRTP010000111">
    <property type="protein sequence ID" value="MFC3111338.1"/>
    <property type="molecule type" value="Genomic_DNA"/>
</dbReference>
<accession>A0ABV7F8B3</accession>
<dbReference type="InterPro" id="IPR023393">
    <property type="entry name" value="START-like_dom_sf"/>
</dbReference>